<feature type="region of interest" description="Disordered" evidence="1">
    <location>
        <begin position="68"/>
        <end position="99"/>
    </location>
</feature>
<accession>A0A1I7YM08</accession>
<keyword evidence="2" id="KW-1185">Reference proteome</keyword>
<evidence type="ECO:0000313" key="2">
    <source>
        <dbReference type="Proteomes" id="UP000095287"/>
    </source>
</evidence>
<reference evidence="3" key="1">
    <citation type="submission" date="2016-11" db="UniProtKB">
        <authorList>
            <consortium name="WormBaseParasite"/>
        </authorList>
    </citation>
    <scope>IDENTIFICATION</scope>
</reference>
<protein>
    <submittedName>
        <fullName evidence="3">Neur_chan_LBD domain-containing protein</fullName>
    </submittedName>
</protein>
<feature type="compositionally biased region" description="Basic and acidic residues" evidence="1">
    <location>
        <begin position="71"/>
        <end position="91"/>
    </location>
</feature>
<organism evidence="2 3">
    <name type="scientific">Steinernema glaseri</name>
    <dbReference type="NCBI Taxonomy" id="37863"/>
    <lineage>
        <taxon>Eukaryota</taxon>
        <taxon>Metazoa</taxon>
        <taxon>Ecdysozoa</taxon>
        <taxon>Nematoda</taxon>
        <taxon>Chromadorea</taxon>
        <taxon>Rhabditida</taxon>
        <taxon>Tylenchina</taxon>
        <taxon>Panagrolaimomorpha</taxon>
        <taxon>Strongyloidoidea</taxon>
        <taxon>Steinernematidae</taxon>
        <taxon>Steinernema</taxon>
    </lineage>
</organism>
<sequence length="99" mass="11818">MWPPNWIKDYASLTQYQHRKKWIDIEVTMTAELLSPPNWIKDYASLTQYQHRKKWIDIEVTMSAELLSEPEAEKQSSAKYDTKRHDAKTLEQRQQGLKP</sequence>
<dbReference type="AlphaFoldDB" id="A0A1I7YM08"/>
<evidence type="ECO:0000313" key="3">
    <source>
        <dbReference type="WBParaSite" id="L893_g17777.t1"/>
    </source>
</evidence>
<dbReference type="Proteomes" id="UP000095287">
    <property type="component" value="Unplaced"/>
</dbReference>
<dbReference type="WBParaSite" id="L893_g17777.t1">
    <property type="protein sequence ID" value="L893_g17777.t1"/>
    <property type="gene ID" value="L893_g17777"/>
</dbReference>
<evidence type="ECO:0000256" key="1">
    <source>
        <dbReference type="SAM" id="MobiDB-lite"/>
    </source>
</evidence>
<name>A0A1I7YM08_9BILA</name>
<proteinExistence type="predicted"/>